<organism evidence="3">
    <name type="scientific">Pararge aegeria</name>
    <name type="common">speckled wood butterfly</name>
    <dbReference type="NCBI Taxonomy" id="116150"/>
    <lineage>
        <taxon>Eukaryota</taxon>
        <taxon>Metazoa</taxon>
        <taxon>Ecdysozoa</taxon>
        <taxon>Arthropoda</taxon>
        <taxon>Hexapoda</taxon>
        <taxon>Insecta</taxon>
        <taxon>Pterygota</taxon>
        <taxon>Neoptera</taxon>
        <taxon>Endopterygota</taxon>
        <taxon>Lepidoptera</taxon>
        <taxon>Glossata</taxon>
        <taxon>Ditrysia</taxon>
        <taxon>Papilionoidea</taxon>
        <taxon>Nymphalidae</taxon>
        <taxon>Satyrinae</taxon>
        <taxon>Satyrini</taxon>
        <taxon>Parargina</taxon>
        <taxon>Pararge</taxon>
    </lineage>
</organism>
<dbReference type="Gene3D" id="1.10.1600.10">
    <property type="match status" value="1"/>
</dbReference>
<feature type="region of interest" description="Disordered" evidence="1">
    <location>
        <begin position="50"/>
        <end position="75"/>
    </location>
</feature>
<dbReference type="Gene3D" id="1.25.40.240">
    <property type="entry name" value="Ku, C-terminal domain"/>
    <property type="match status" value="1"/>
</dbReference>
<name>S4PBI3_9NEOP</name>
<dbReference type="InterPro" id="IPR014893">
    <property type="entry name" value="Ku_PK_bind"/>
</dbReference>
<keyword evidence="3" id="KW-0547">Nucleotide-binding</keyword>
<keyword evidence="3" id="KW-0378">Hydrolase</keyword>
<accession>S4PBI3</accession>
<dbReference type="InterPro" id="IPR036494">
    <property type="entry name" value="Ku_C_sf"/>
</dbReference>
<keyword evidence="3" id="KW-0067">ATP-binding</keyword>
<dbReference type="EMBL" id="GAIX01004606">
    <property type="protein sequence ID" value="JAA87954.1"/>
    <property type="molecule type" value="Transcribed_RNA"/>
</dbReference>
<proteinExistence type="predicted"/>
<evidence type="ECO:0000313" key="3">
    <source>
        <dbReference type="EMBL" id="JAA87954.1"/>
    </source>
</evidence>
<feature type="compositionally biased region" description="Polar residues" evidence="1">
    <location>
        <begin position="62"/>
        <end position="72"/>
    </location>
</feature>
<reference evidence="3" key="2">
    <citation type="submission" date="2013-05" db="EMBL/GenBank/DDBJ databases">
        <authorList>
            <person name="Carter J.-M."/>
            <person name="Baker S.C."/>
            <person name="Pink R."/>
            <person name="Carter D.R.F."/>
            <person name="Collins A."/>
            <person name="Tomlin J."/>
            <person name="Gibbs M."/>
            <person name="Breuker C.J."/>
        </authorList>
    </citation>
    <scope>NUCLEOTIDE SEQUENCE</scope>
    <source>
        <tissue evidence="3">Ovary</tissue>
    </source>
</reference>
<dbReference type="Pfam" id="PF08785">
    <property type="entry name" value="Ku_PK_bind"/>
    <property type="match status" value="1"/>
</dbReference>
<sequence length="235" mass="27213">MNPGKPLPQPRDDIVMLFKIPPLIEKRSREVTEKLKKLFVLNKVEIKKRDKKKNHSMDMDDYQNQSSTSNADVTMGDLPKIDLKTLKRPDSIQRIGTMHPINDYDILKQGGKTVSDLATQMTEAIESMIHGNLDGNFSKALDAMMHFRNECLKTEPKLYNDWLKNFQTELTNRKRNNVIEMLNEKKFNYILQSENSLSTVKSYSCDDSQLYENDTEPMLTEVNISSEVNDLFDNM</sequence>
<protein>
    <submittedName>
        <fullName evidence="3">Ku P80 DNA helicase</fullName>
    </submittedName>
</protein>
<keyword evidence="3" id="KW-0347">Helicase</keyword>
<evidence type="ECO:0000259" key="2">
    <source>
        <dbReference type="Pfam" id="PF08785"/>
    </source>
</evidence>
<reference evidence="3" key="1">
    <citation type="journal article" date="2013" name="BMC Genomics">
        <title>Unscrambling butterfly oogenesis.</title>
        <authorList>
            <person name="Carter J.M."/>
            <person name="Baker S.C."/>
            <person name="Pink R."/>
            <person name="Carter D.R."/>
            <person name="Collins A."/>
            <person name="Tomlin J."/>
            <person name="Gibbs M."/>
            <person name="Breuker C.J."/>
        </authorList>
    </citation>
    <scope>NUCLEOTIDE SEQUENCE</scope>
    <source>
        <tissue evidence="3">Ovary</tissue>
    </source>
</reference>
<feature type="domain" description="Ku C-terminal" evidence="2">
    <location>
        <begin position="100"/>
        <end position="202"/>
    </location>
</feature>
<dbReference type="SUPFAM" id="SSF101420">
    <property type="entry name" value="C-terminal domain of Ku80"/>
    <property type="match status" value="1"/>
</dbReference>
<evidence type="ECO:0000256" key="1">
    <source>
        <dbReference type="SAM" id="MobiDB-lite"/>
    </source>
</evidence>
<dbReference type="GO" id="GO:0004386">
    <property type="term" value="F:helicase activity"/>
    <property type="evidence" value="ECO:0007669"/>
    <property type="project" value="UniProtKB-KW"/>
</dbReference>
<dbReference type="AlphaFoldDB" id="S4PBI3"/>